<evidence type="ECO:0000313" key="2">
    <source>
        <dbReference type="EMBL" id="KAJ1172558.1"/>
    </source>
</evidence>
<dbReference type="AlphaFoldDB" id="A0AAV7T809"/>
<keyword evidence="3" id="KW-1185">Reference proteome</keyword>
<sequence length="109" mass="11694">MQRLVPGCLREWPHTGIELAGGMLSARPLDGVGWESSVPLVTFNLETLRVVSSLWGSGIMQHRGDSPWAQAPGRVVSPTTPQCYLGPKTVSSMGARKREASHGPTEASQ</sequence>
<dbReference type="EMBL" id="JANPWB010000007">
    <property type="protein sequence ID" value="KAJ1172558.1"/>
    <property type="molecule type" value="Genomic_DNA"/>
</dbReference>
<gene>
    <name evidence="2" type="ORF">NDU88_004403</name>
</gene>
<feature type="region of interest" description="Disordered" evidence="1">
    <location>
        <begin position="79"/>
        <end position="109"/>
    </location>
</feature>
<evidence type="ECO:0000256" key="1">
    <source>
        <dbReference type="SAM" id="MobiDB-lite"/>
    </source>
</evidence>
<dbReference type="Proteomes" id="UP001066276">
    <property type="component" value="Chromosome 4_1"/>
</dbReference>
<protein>
    <submittedName>
        <fullName evidence="2">Uncharacterized protein</fullName>
    </submittedName>
</protein>
<proteinExistence type="predicted"/>
<name>A0AAV7T809_PLEWA</name>
<comment type="caution">
    <text evidence="2">The sequence shown here is derived from an EMBL/GenBank/DDBJ whole genome shotgun (WGS) entry which is preliminary data.</text>
</comment>
<evidence type="ECO:0000313" key="3">
    <source>
        <dbReference type="Proteomes" id="UP001066276"/>
    </source>
</evidence>
<reference evidence="2" key="1">
    <citation type="journal article" date="2022" name="bioRxiv">
        <title>Sequencing and chromosome-scale assembly of the giantPleurodeles waltlgenome.</title>
        <authorList>
            <person name="Brown T."/>
            <person name="Elewa A."/>
            <person name="Iarovenko S."/>
            <person name="Subramanian E."/>
            <person name="Araus A.J."/>
            <person name="Petzold A."/>
            <person name="Susuki M."/>
            <person name="Suzuki K.-i.T."/>
            <person name="Hayashi T."/>
            <person name="Toyoda A."/>
            <person name="Oliveira C."/>
            <person name="Osipova E."/>
            <person name="Leigh N.D."/>
            <person name="Simon A."/>
            <person name="Yun M.H."/>
        </authorList>
    </citation>
    <scope>NUCLEOTIDE SEQUENCE</scope>
    <source>
        <strain evidence="2">20211129_DDA</strain>
        <tissue evidence="2">Liver</tissue>
    </source>
</reference>
<accession>A0AAV7T809</accession>
<organism evidence="2 3">
    <name type="scientific">Pleurodeles waltl</name>
    <name type="common">Iberian ribbed newt</name>
    <dbReference type="NCBI Taxonomy" id="8319"/>
    <lineage>
        <taxon>Eukaryota</taxon>
        <taxon>Metazoa</taxon>
        <taxon>Chordata</taxon>
        <taxon>Craniata</taxon>
        <taxon>Vertebrata</taxon>
        <taxon>Euteleostomi</taxon>
        <taxon>Amphibia</taxon>
        <taxon>Batrachia</taxon>
        <taxon>Caudata</taxon>
        <taxon>Salamandroidea</taxon>
        <taxon>Salamandridae</taxon>
        <taxon>Pleurodelinae</taxon>
        <taxon>Pleurodeles</taxon>
    </lineage>
</organism>